<dbReference type="InterPro" id="IPR004119">
    <property type="entry name" value="EcKL"/>
</dbReference>
<dbReference type="InterPro" id="IPR011009">
    <property type="entry name" value="Kinase-like_dom_sf"/>
</dbReference>
<feature type="non-terminal residue" evidence="2">
    <location>
        <position position="384"/>
    </location>
</feature>
<name>A0A6H5HC74_9HEMI</name>
<dbReference type="OrthoDB" id="6334212at2759"/>
<keyword evidence="3" id="KW-1185">Reference proteome</keyword>
<evidence type="ECO:0000313" key="3">
    <source>
        <dbReference type="Proteomes" id="UP000479000"/>
    </source>
</evidence>
<dbReference type="AlphaFoldDB" id="A0A6H5HC74"/>
<dbReference type="InterPro" id="IPR015897">
    <property type="entry name" value="CHK_kinase-like"/>
</dbReference>
<reference evidence="2 3" key="1">
    <citation type="submission" date="2020-02" db="EMBL/GenBank/DDBJ databases">
        <authorList>
            <person name="Ferguson B K."/>
        </authorList>
    </citation>
    <scope>NUCLEOTIDE SEQUENCE [LARGE SCALE GENOMIC DNA]</scope>
</reference>
<feature type="domain" description="CHK kinase-like" evidence="1">
    <location>
        <begin position="87"/>
        <end position="283"/>
    </location>
</feature>
<dbReference type="SMART" id="SM00587">
    <property type="entry name" value="CHK"/>
    <property type="match status" value="1"/>
</dbReference>
<evidence type="ECO:0000259" key="1">
    <source>
        <dbReference type="SMART" id="SM00587"/>
    </source>
</evidence>
<dbReference type="Gene3D" id="3.90.1200.10">
    <property type="match status" value="1"/>
</dbReference>
<sequence length="384" mass="44234">MFGQLLGFNANHASLTVQAILDGTVDSFKFFVKTASLNPIVYERYWKSLGQFYKEHVFYTRLVKDLQMFVDKKITADCYLSKLNDTIVLEDLADLGYETSKLRNLDMQHAKLAIESLANLHAASLLYEEKTGISICDKYEDVMYESLVFVDKERPTEHVLFSVDRSMRTLGDKYFQHVKPDDRSWLFTQIHKTVDRSVNDRSSRYRRVVCQGDPWGNNILYKYSKDGRPEEAILVDFGCHRFVPPALELMQFIYLALTSDFRARHKSEIIHRYYAKLGDILAENGVSIDAVLPRKEFLESCDAFEEFGLSIRVYYTYFTQLPGDFLLKAASSVDSFLGLMTLGNAELATEAFEADDQYRALLTESVEEAFRHFSRRIYPAGVPT</sequence>
<organism evidence="2 3">
    <name type="scientific">Nesidiocoris tenuis</name>
    <dbReference type="NCBI Taxonomy" id="355587"/>
    <lineage>
        <taxon>Eukaryota</taxon>
        <taxon>Metazoa</taxon>
        <taxon>Ecdysozoa</taxon>
        <taxon>Arthropoda</taxon>
        <taxon>Hexapoda</taxon>
        <taxon>Insecta</taxon>
        <taxon>Pterygota</taxon>
        <taxon>Neoptera</taxon>
        <taxon>Paraneoptera</taxon>
        <taxon>Hemiptera</taxon>
        <taxon>Heteroptera</taxon>
        <taxon>Panheteroptera</taxon>
        <taxon>Cimicomorpha</taxon>
        <taxon>Miridae</taxon>
        <taxon>Dicyphina</taxon>
        <taxon>Nesidiocoris</taxon>
    </lineage>
</organism>
<dbReference type="PANTHER" id="PTHR11012:SF48">
    <property type="entry name" value="CHK KINASE-LIKE DOMAIN-CONTAINING PROTEIN-RELATED"/>
    <property type="match status" value="1"/>
</dbReference>
<gene>
    <name evidence="2" type="ORF">NTEN_LOCUS18145</name>
</gene>
<dbReference type="EMBL" id="CADCXU010026824">
    <property type="protein sequence ID" value="CAB0013534.1"/>
    <property type="molecule type" value="Genomic_DNA"/>
</dbReference>
<protein>
    <recommendedName>
        <fullName evidence="1">CHK kinase-like domain-containing protein</fullName>
    </recommendedName>
</protein>
<dbReference type="Pfam" id="PF02958">
    <property type="entry name" value="EcKL"/>
    <property type="match status" value="1"/>
</dbReference>
<evidence type="ECO:0000313" key="2">
    <source>
        <dbReference type="EMBL" id="CAB0013534.1"/>
    </source>
</evidence>
<dbReference type="Proteomes" id="UP000479000">
    <property type="component" value="Unassembled WGS sequence"/>
</dbReference>
<dbReference type="SUPFAM" id="SSF56112">
    <property type="entry name" value="Protein kinase-like (PK-like)"/>
    <property type="match status" value="1"/>
</dbReference>
<accession>A0A6H5HC74</accession>
<dbReference type="PANTHER" id="PTHR11012">
    <property type="entry name" value="PROTEIN KINASE-LIKE DOMAIN-CONTAINING"/>
    <property type="match status" value="1"/>
</dbReference>
<proteinExistence type="predicted"/>